<evidence type="ECO:0000313" key="2">
    <source>
        <dbReference type="EMBL" id="KRM37662.1"/>
    </source>
</evidence>
<sequence>MNMNLKSLINRKNIAQSKVIAGALTFCGGFIDAYTYIQRGHTLAAGQTGNVIFFSASIAQGNISGIVNRLSTIISFILGLVIVIFIHTHSKSHYWRIFEMIPIIIICGIVSFLPKSVPNYYIVPALAIGLSMQNGAFRKIEGVGYSNGFTSGNLKKATLAWSQYFFANDKSQRATGENYLILVISFVLGAVLSAFLQKVLGIHTLLIAMFLLIIINIFYGYLVYKRHKDWLNSSNREG</sequence>
<reference evidence="2 3" key="1">
    <citation type="journal article" date="2015" name="Genome Announc.">
        <title>Expanding the biotechnology potential of lactobacilli through comparative genomics of 213 strains and associated genera.</title>
        <authorList>
            <person name="Sun Z."/>
            <person name="Harris H.M."/>
            <person name="McCann A."/>
            <person name="Guo C."/>
            <person name="Argimon S."/>
            <person name="Zhang W."/>
            <person name="Yang X."/>
            <person name="Jeffery I.B."/>
            <person name="Cooney J.C."/>
            <person name="Kagawa T.F."/>
            <person name="Liu W."/>
            <person name="Song Y."/>
            <person name="Salvetti E."/>
            <person name="Wrobel A."/>
            <person name="Rasinkangas P."/>
            <person name="Parkhill J."/>
            <person name="Rea M.C."/>
            <person name="O'Sullivan O."/>
            <person name="Ritari J."/>
            <person name="Douillard F.P."/>
            <person name="Paul Ross R."/>
            <person name="Yang R."/>
            <person name="Briner A.E."/>
            <person name="Felis G.E."/>
            <person name="de Vos W.M."/>
            <person name="Barrangou R."/>
            <person name="Klaenhammer T.R."/>
            <person name="Caufield P.W."/>
            <person name="Cui Y."/>
            <person name="Zhang H."/>
            <person name="O'Toole P.W."/>
        </authorList>
    </citation>
    <scope>NUCLEOTIDE SEQUENCE [LARGE SCALE GENOMIC DNA]</scope>
    <source>
        <strain evidence="2 3">DSM 5661</strain>
    </source>
</reference>
<dbReference type="STRING" id="1423754.FC39_GL000087"/>
<accession>A0A0R1Y5G9</accession>
<dbReference type="PANTHER" id="PTHR37314">
    <property type="entry name" value="SLR0142 PROTEIN"/>
    <property type="match status" value="1"/>
</dbReference>
<evidence type="ECO:0000256" key="1">
    <source>
        <dbReference type="SAM" id="Phobius"/>
    </source>
</evidence>
<keyword evidence="3" id="KW-1185">Reference proteome</keyword>
<proteinExistence type="predicted"/>
<name>A0A0R1Y5G9_9LACO</name>
<feature type="transmembrane region" description="Helical" evidence="1">
    <location>
        <begin position="66"/>
        <end position="86"/>
    </location>
</feature>
<keyword evidence="1" id="KW-0472">Membrane</keyword>
<dbReference type="Pfam" id="PF06912">
    <property type="entry name" value="DUF1275"/>
    <property type="match status" value="1"/>
</dbReference>
<protein>
    <submittedName>
        <fullName evidence="2">ABC superfamily ATP binding cassette transporter, ABC protein</fullName>
    </submittedName>
</protein>
<comment type="caution">
    <text evidence="2">The sequence shown here is derived from an EMBL/GenBank/DDBJ whole genome shotgun (WGS) entry which is preliminary data.</text>
</comment>
<dbReference type="PATRIC" id="fig|1423754.3.peg.91"/>
<evidence type="ECO:0000313" key="3">
    <source>
        <dbReference type="Proteomes" id="UP000051223"/>
    </source>
</evidence>
<dbReference type="Proteomes" id="UP000051223">
    <property type="component" value="Unassembled WGS sequence"/>
</dbReference>
<dbReference type="InterPro" id="IPR036259">
    <property type="entry name" value="MFS_trans_sf"/>
</dbReference>
<dbReference type="InterPro" id="IPR010699">
    <property type="entry name" value="DUF1275"/>
</dbReference>
<dbReference type="SUPFAM" id="SSF103473">
    <property type="entry name" value="MFS general substrate transporter"/>
    <property type="match status" value="1"/>
</dbReference>
<dbReference type="eggNOG" id="COG3619">
    <property type="taxonomic scope" value="Bacteria"/>
</dbReference>
<dbReference type="AlphaFoldDB" id="A0A0R1Y5G9"/>
<organism evidence="2 3">
    <name type="scientific">Lactobacillus hamsteri DSM 5661 = JCM 6256</name>
    <dbReference type="NCBI Taxonomy" id="1423754"/>
    <lineage>
        <taxon>Bacteria</taxon>
        <taxon>Bacillati</taxon>
        <taxon>Bacillota</taxon>
        <taxon>Bacilli</taxon>
        <taxon>Lactobacillales</taxon>
        <taxon>Lactobacillaceae</taxon>
        <taxon>Lactobacillus</taxon>
    </lineage>
</organism>
<feature type="transmembrane region" description="Helical" evidence="1">
    <location>
        <begin position="202"/>
        <end position="224"/>
    </location>
</feature>
<keyword evidence="1" id="KW-1133">Transmembrane helix</keyword>
<dbReference type="EMBL" id="AZGI01000073">
    <property type="protein sequence ID" value="KRM37662.1"/>
    <property type="molecule type" value="Genomic_DNA"/>
</dbReference>
<keyword evidence="1" id="KW-0812">Transmembrane</keyword>
<dbReference type="PANTHER" id="PTHR37314:SF4">
    <property type="entry name" value="UPF0700 TRANSMEMBRANE PROTEIN YOAK"/>
    <property type="match status" value="1"/>
</dbReference>
<feature type="transmembrane region" description="Helical" evidence="1">
    <location>
        <begin position="93"/>
        <end position="113"/>
    </location>
</feature>
<feature type="transmembrane region" description="Helical" evidence="1">
    <location>
        <begin position="20"/>
        <end position="37"/>
    </location>
</feature>
<gene>
    <name evidence="2" type="ORF">FC39_GL000087</name>
</gene>
<feature type="transmembrane region" description="Helical" evidence="1">
    <location>
        <begin position="179"/>
        <end position="196"/>
    </location>
</feature>